<evidence type="ECO:0000256" key="2">
    <source>
        <dbReference type="ARBA" id="ARBA00022692"/>
    </source>
</evidence>
<proteinExistence type="predicted"/>
<organism evidence="7 8">
    <name type="scientific">Trichostrongylus colubriformis</name>
    <name type="common">Black scour worm</name>
    <dbReference type="NCBI Taxonomy" id="6319"/>
    <lineage>
        <taxon>Eukaryota</taxon>
        <taxon>Metazoa</taxon>
        <taxon>Ecdysozoa</taxon>
        <taxon>Nematoda</taxon>
        <taxon>Chromadorea</taxon>
        <taxon>Rhabditida</taxon>
        <taxon>Rhabditina</taxon>
        <taxon>Rhabditomorpha</taxon>
        <taxon>Strongyloidea</taxon>
        <taxon>Trichostrongylidae</taxon>
        <taxon>Trichostrongylus</taxon>
    </lineage>
</organism>
<keyword evidence="3 5" id="KW-1133">Transmembrane helix</keyword>
<dbReference type="AlphaFoldDB" id="A0AAN8F2R3"/>
<feature type="transmembrane region" description="Helical" evidence="5">
    <location>
        <begin position="121"/>
        <end position="140"/>
    </location>
</feature>
<feature type="domain" description="Dendritic cell-specific transmembrane protein-like" evidence="6">
    <location>
        <begin position="2"/>
        <end position="140"/>
    </location>
</feature>
<feature type="transmembrane region" description="Helical" evidence="5">
    <location>
        <begin position="30"/>
        <end position="54"/>
    </location>
</feature>
<evidence type="ECO:0000256" key="5">
    <source>
        <dbReference type="SAM" id="Phobius"/>
    </source>
</evidence>
<dbReference type="InterPro" id="IPR051856">
    <property type="entry name" value="CSR-E3_Ligase_Protein"/>
</dbReference>
<evidence type="ECO:0000259" key="6">
    <source>
        <dbReference type="Pfam" id="PF07782"/>
    </source>
</evidence>
<accession>A0AAN8F2R3</accession>
<comment type="subcellular location">
    <subcellularLocation>
        <location evidence="1">Membrane</location>
        <topology evidence="1">Multi-pass membrane protein</topology>
    </subcellularLocation>
</comment>
<dbReference type="Pfam" id="PF07782">
    <property type="entry name" value="DC_STAMP"/>
    <property type="match status" value="1"/>
</dbReference>
<keyword evidence="4 5" id="KW-0472">Membrane</keyword>
<evidence type="ECO:0000313" key="8">
    <source>
        <dbReference type="Proteomes" id="UP001331761"/>
    </source>
</evidence>
<dbReference type="PANTHER" id="PTHR21041">
    <property type="entry name" value="DENDRITIC CELL-SPECIFIC TRANSMEMBRANE PROTEIN"/>
    <property type="match status" value="1"/>
</dbReference>
<name>A0AAN8F2R3_TRICO</name>
<evidence type="ECO:0000256" key="4">
    <source>
        <dbReference type="ARBA" id="ARBA00023136"/>
    </source>
</evidence>
<reference evidence="7 8" key="1">
    <citation type="submission" date="2019-10" db="EMBL/GenBank/DDBJ databases">
        <title>Assembly and Annotation for the nematode Trichostrongylus colubriformis.</title>
        <authorList>
            <person name="Martin J."/>
        </authorList>
    </citation>
    <scope>NUCLEOTIDE SEQUENCE [LARGE SCALE GENOMIC DNA]</scope>
    <source>
        <strain evidence="7">G859</strain>
        <tissue evidence="7">Whole worm</tissue>
    </source>
</reference>
<dbReference type="InterPro" id="IPR012858">
    <property type="entry name" value="DC_STAMP-like"/>
</dbReference>
<sequence>MLTPTISIQYIPRSSWKMTSREKAYYRLRLVITLILSATPFCFICMDEAIYSVLSNVYYFTGLVHVDYPSHYEMKVAGKGESAKMMRSIQEVFSPLTSDIRERDDRWRECFVSPSEPDKNTFWTIILMFIAAVFLCRFQASSPGFS</sequence>
<dbReference type="Proteomes" id="UP001331761">
    <property type="component" value="Unassembled WGS sequence"/>
</dbReference>
<dbReference type="EMBL" id="WIXE01020214">
    <property type="protein sequence ID" value="KAK5969380.1"/>
    <property type="molecule type" value="Genomic_DNA"/>
</dbReference>
<protein>
    <recommendedName>
        <fullName evidence="6">Dendritic cell-specific transmembrane protein-like domain-containing protein</fullName>
    </recommendedName>
</protein>
<keyword evidence="2 5" id="KW-0812">Transmembrane</keyword>
<dbReference type="PANTHER" id="PTHR21041:SF9">
    <property type="entry name" value="DENDRITIC CELL-SPECIFIC TRANSMEMBRANE PROTEIN-LIKE DOMAIN-CONTAINING PROTEIN"/>
    <property type="match status" value="1"/>
</dbReference>
<keyword evidence="8" id="KW-1185">Reference proteome</keyword>
<evidence type="ECO:0000256" key="1">
    <source>
        <dbReference type="ARBA" id="ARBA00004141"/>
    </source>
</evidence>
<comment type="caution">
    <text evidence="7">The sequence shown here is derived from an EMBL/GenBank/DDBJ whole genome shotgun (WGS) entry which is preliminary data.</text>
</comment>
<gene>
    <name evidence="7" type="ORF">GCK32_018123</name>
</gene>
<dbReference type="GO" id="GO:0016020">
    <property type="term" value="C:membrane"/>
    <property type="evidence" value="ECO:0007669"/>
    <property type="project" value="UniProtKB-SubCell"/>
</dbReference>
<evidence type="ECO:0000256" key="3">
    <source>
        <dbReference type="ARBA" id="ARBA00022989"/>
    </source>
</evidence>
<evidence type="ECO:0000313" key="7">
    <source>
        <dbReference type="EMBL" id="KAK5969380.1"/>
    </source>
</evidence>